<dbReference type="OrthoDB" id="3269417at2759"/>
<dbReference type="HOGENOM" id="CLU_101491_0_0_1"/>
<reference evidence="1 2" key="1">
    <citation type="submission" date="2014-04" db="EMBL/GenBank/DDBJ databases">
        <authorList>
            <consortium name="DOE Joint Genome Institute"/>
            <person name="Kuo A."/>
            <person name="Kohler A."/>
            <person name="Costa M.D."/>
            <person name="Nagy L.G."/>
            <person name="Floudas D."/>
            <person name="Copeland A."/>
            <person name="Barry K.W."/>
            <person name="Cichocki N."/>
            <person name="Veneault-Fourrey C."/>
            <person name="LaButti K."/>
            <person name="Lindquist E.A."/>
            <person name="Lipzen A."/>
            <person name="Lundell T."/>
            <person name="Morin E."/>
            <person name="Murat C."/>
            <person name="Sun H."/>
            <person name="Tunlid A."/>
            <person name="Henrissat B."/>
            <person name="Grigoriev I.V."/>
            <person name="Hibbett D.S."/>
            <person name="Martin F."/>
            <person name="Nordberg H.P."/>
            <person name="Cantor M.N."/>
            <person name="Hua S.X."/>
        </authorList>
    </citation>
    <scope>NUCLEOTIDE SEQUENCE [LARGE SCALE GENOMIC DNA]</scope>
    <source>
        <strain evidence="1 2">441</strain>
    </source>
</reference>
<evidence type="ECO:0000313" key="2">
    <source>
        <dbReference type="Proteomes" id="UP000054018"/>
    </source>
</evidence>
<reference evidence="2" key="2">
    <citation type="submission" date="2015-01" db="EMBL/GenBank/DDBJ databases">
        <title>Evolutionary Origins and Diversification of the Mycorrhizal Mutualists.</title>
        <authorList>
            <consortium name="DOE Joint Genome Institute"/>
            <consortium name="Mycorrhizal Genomics Consortium"/>
            <person name="Kohler A."/>
            <person name="Kuo A."/>
            <person name="Nagy L.G."/>
            <person name="Floudas D."/>
            <person name="Copeland A."/>
            <person name="Barry K.W."/>
            <person name="Cichocki N."/>
            <person name="Veneault-Fourrey C."/>
            <person name="LaButti K."/>
            <person name="Lindquist E.A."/>
            <person name="Lipzen A."/>
            <person name="Lundell T."/>
            <person name="Morin E."/>
            <person name="Murat C."/>
            <person name="Riley R."/>
            <person name="Ohm R."/>
            <person name="Sun H."/>
            <person name="Tunlid A."/>
            <person name="Henrissat B."/>
            <person name="Grigoriev I.V."/>
            <person name="Hibbett D.S."/>
            <person name="Martin F."/>
        </authorList>
    </citation>
    <scope>NUCLEOTIDE SEQUENCE [LARGE SCALE GENOMIC DNA]</scope>
    <source>
        <strain evidence="2">441</strain>
    </source>
</reference>
<dbReference type="Proteomes" id="UP000054018">
    <property type="component" value="Unassembled WGS sequence"/>
</dbReference>
<sequence length="178" mass="20314">FGRDTIRRFSKNCSEMKRMTAHDFEDLLQCAFLVFEGLLPEPHNLSVLELLYTLCHWHGFVKLHMHTDETLRVMDNLTQLIGNVVHVFQAKMCEAFATKELRHEAQSCQCHEILSRSSTAPGRAPSKSAVVTRRSKTFNLCTYKLHALGDYTTTIKMFGTSDSYSTQSVSLMVCIYTL</sequence>
<keyword evidence="2" id="KW-1185">Reference proteome</keyword>
<gene>
    <name evidence="1" type="ORF">PISMIDRAFT_118027</name>
</gene>
<organism evidence="1 2">
    <name type="scientific">Pisolithus microcarpus 441</name>
    <dbReference type="NCBI Taxonomy" id="765257"/>
    <lineage>
        <taxon>Eukaryota</taxon>
        <taxon>Fungi</taxon>
        <taxon>Dikarya</taxon>
        <taxon>Basidiomycota</taxon>
        <taxon>Agaricomycotina</taxon>
        <taxon>Agaricomycetes</taxon>
        <taxon>Agaricomycetidae</taxon>
        <taxon>Boletales</taxon>
        <taxon>Sclerodermatineae</taxon>
        <taxon>Pisolithaceae</taxon>
        <taxon>Pisolithus</taxon>
    </lineage>
</organism>
<name>A0A0C9YUH7_9AGAM</name>
<dbReference type="EMBL" id="KN833968">
    <property type="protein sequence ID" value="KIK13892.1"/>
    <property type="molecule type" value="Genomic_DNA"/>
</dbReference>
<dbReference type="AlphaFoldDB" id="A0A0C9YUH7"/>
<evidence type="ECO:0000313" key="1">
    <source>
        <dbReference type="EMBL" id="KIK13892.1"/>
    </source>
</evidence>
<protein>
    <submittedName>
        <fullName evidence="1">Unplaced genomic scaffold scaffold_284, whole genome shotgun sequence</fullName>
    </submittedName>
</protein>
<dbReference type="STRING" id="765257.A0A0C9YUH7"/>
<proteinExistence type="predicted"/>
<feature type="non-terminal residue" evidence="1">
    <location>
        <position position="1"/>
    </location>
</feature>
<accession>A0A0C9YUH7</accession>